<dbReference type="Proteomes" id="UP000247973">
    <property type="component" value="Unassembled WGS sequence"/>
</dbReference>
<protein>
    <submittedName>
        <fullName evidence="1">RHS repeat-associated protein</fullName>
    </submittedName>
</protein>
<organism evidence="1 2">
    <name type="scientific">Dysgonomonas alginatilytica</name>
    <dbReference type="NCBI Taxonomy" id="1605892"/>
    <lineage>
        <taxon>Bacteria</taxon>
        <taxon>Pseudomonadati</taxon>
        <taxon>Bacteroidota</taxon>
        <taxon>Bacteroidia</taxon>
        <taxon>Bacteroidales</taxon>
        <taxon>Dysgonomonadaceae</taxon>
        <taxon>Dysgonomonas</taxon>
    </lineage>
</organism>
<reference evidence="1 2" key="1">
    <citation type="submission" date="2018-03" db="EMBL/GenBank/DDBJ databases">
        <title>Genomic Encyclopedia of Archaeal and Bacterial Type Strains, Phase II (KMG-II): from individual species to whole genera.</title>
        <authorList>
            <person name="Goeker M."/>
        </authorList>
    </citation>
    <scope>NUCLEOTIDE SEQUENCE [LARGE SCALE GENOMIC DNA]</scope>
    <source>
        <strain evidence="1 2">DSM 100214</strain>
    </source>
</reference>
<dbReference type="NCBIfam" id="TIGR03696">
    <property type="entry name" value="Rhs_assc_core"/>
    <property type="match status" value="1"/>
</dbReference>
<proteinExistence type="predicted"/>
<name>A0A2V3PQP3_9BACT</name>
<dbReference type="AlphaFoldDB" id="A0A2V3PQP3"/>
<accession>A0A2V3PQP3</accession>
<dbReference type="Gene3D" id="2.180.10.10">
    <property type="entry name" value="RHS repeat-associated core"/>
    <property type="match status" value="1"/>
</dbReference>
<dbReference type="InterPro" id="IPR022385">
    <property type="entry name" value="Rhs_assc_core"/>
</dbReference>
<evidence type="ECO:0000313" key="1">
    <source>
        <dbReference type="EMBL" id="PXV59415.1"/>
    </source>
</evidence>
<comment type="caution">
    <text evidence="1">The sequence shown here is derived from an EMBL/GenBank/DDBJ whole genome shotgun (WGS) entry which is preliminary data.</text>
</comment>
<dbReference type="EMBL" id="QICL01000036">
    <property type="protein sequence ID" value="PXV59415.1"/>
    <property type="molecule type" value="Genomic_DNA"/>
</dbReference>
<dbReference type="PANTHER" id="PTHR32305">
    <property type="match status" value="1"/>
</dbReference>
<dbReference type="PANTHER" id="PTHR32305:SF15">
    <property type="entry name" value="PROTEIN RHSA-RELATED"/>
    <property type="match status" value="1"/>
</dbReference>
<dbReference type="InterPro" id="IPR050708">
    <property type="entry name" value="T6SS_VgrG/RHS"/>
</dbReference>
<keyword evidence="2" id="KW-1185">Reference proteome</keyword>
<evidence type="ECO:0000313" key="2">
    <source>
        <dbReference type="Proteomes" id="UP000247973"/>
    </source>
</evidence>
<gene>
    <name evidence="1" type="ORF">CLV62_13636</name>
</gene>
<sequence>MSSEGYYLRIYNIRNSDFKDYSKVTTTEYTFNLNGAMNKGIVSKSGTSQLDGISYNVLNLPREMVINNTEVKAKNYYTYTATRTKLKVVYRYDPNGLMMPLLGTTPEQDGLKPKSMTDYVGNKIYEDGVLKMTLTDNGYYDNLKNTYYFYIKDHLGNNRIVADAAGKSVQSNQYYPFGMVFAEGTTTEQGKQEFKYNGKELDRTHGLNWYDYSARQLDNAIGRFTTMDPMSEKYYSISPYVYVANNPMRLIDPDGKDWYKNEDGTAYMWRKGNDASFTHTIGEGDNAMTMKMTNIGERYVNHLSDGTLMVWDQNSLGGISEPQSLKQGNISLVQSLANSDNFAINLVYNTVNDIAIVAQKLTFGYFDKTNEFTGGGAATNIDGTTNHQEAGALLNTIAMFSGYITNKGATTLGAKIPEGIGYIKPKQGFWGASAINTGIGFVNGSISRGGIIKSFKGLGKAFNNKEDSKKESN</sequence>